<evidence type="ECO:0000256" key="10">
    <source>
        <dbReference type="ARBA" id="ARBA00022982"/>
    </source>
</evidence>
<keyword evidence="6 17" id="KW-0679">Respiratory chain</keyword>
<dbReference type="PANTHER" id="PTHR46552:SF1">
    <property type="entry name" value="NADH-UBIQUINONE OXIDOREDUCTASE CHAIN 2"/>
    <property type="match status" value="1"/>
</dbReference>
<keyword evidence="12 17" id="KW-0520">NAD</keyword>
<keyword evidence="15 17" id="KW-0472">Membrane</keyword>
<evidence type="ECO:0000313" key="19">
    <source>
        <dbReference type="EMBL" id="ACQ91050.1"/>
    </source>
</evidence>
<dbReference type="EC" id="7.1.1.2" evidence="3 17"/>
<evidence type="ECO:0000256" key="3">
    <source>
        <dbReference type="ARBA" id="ARBA00012944"/>
    </source>
</evidence>
<evidence type="ECO:0000256" key="2">
    <source>
        <dbReference type="ARBA" id="ARBA00007012"/>
    </source>
</evidence>
<dbReference type="PANTHER" id="PTHR46552">
    <property type="entry name" value="NADH-UBIQUINONE OXIDOREDUCTASE CHAIN 2"/>
    <property type="match status" value="1"/>
</dbReference>
<dbReference type="InterPro" id="IPR003917">
    <property type="entry name" value="NADH_UbQ_OxRdtase_chain2"/>
</dbReference>
<keyword evidence="14 17" id="KW-0496">Mitochondrion</keyword>
<keyword evidence="9 17" id="KW-1278">Translocase</keyword>
<keyword evidence="5" id="KW-0813">Transport</keyword>
<dbReference type="GO" id="GO:0005743">
    <property type="term" value="C:mitochondrial inner membrane"/>
    <property type="evidence" value="ECO:0007669"/>
    <property type="project" value="UniProtKB-SubCell"/>
</dbReference>
<sequence length="323" mass="35673">MKSPHKSLFLFLMVTSTCMVMSSSNWLTTWMGLEINMLGFIPLMYFKETTSESETAAKYLVPQALGSTIFITSAMIALHSNTLQTLMPIAMCLKLGAAPLHFWFPPVMAGLPLLPAFLLLTWQKIAPIFAISSFHPTIMAKIMPIAAISALWGGIGGVNQTDIRSLLTYSSIAHTGWMLASINSPAPTLMLYITTYILITTSVYMCLTKQSTKSHKQLFSFKEPHDSFLLAITILSLSGLPPLTGFFMKLLVLYFTEASTIITMSLILGASTSLLYYLSLTFSPLLSFNKANFSKTKMISKSSIMFFLISDSTPILYCVLPLK</sequence>
<feature type="transmembrane region" description="Helical" evidence="17">
    <location>
        <begin position="189"/>
        <end position="207"/>
    </location>
</feature>
<comment type="similarity">
    <text evidence="2 17">Belongs to the complex I subunit 2 family.</text>
</comment>
<feature type="transmembrane region" description="Helical" evidence="17">
    <location>
        <begin position="303"/>
        <end position="322"/>
    </location>
</feature>
<evidence type="ECO:0000256" key="11">
    <source>
        <dbReference type="ARBA" id="ARBA00022989"/>
    </source>
</evidence>
<evidence type="ECO:0000256" key="14">
    <source>
        <dbReference type="ARBA" id="ARBA00023128"/>
    </source>
</evidence>
<keyword evidence="11 17" id="KW-1133">Transmembrane helix</keyword>
<evidence type="ECO:0000256" key="9">
    <source>
        <dbReference type="ARBA" id="ARBA00022967"/>
    </source>
</evidence>
<evidence type="ECO:0000256" key="5">
    <source>
        <dbReference type="ARBA" id="ARBA00022448"/>
    </source>
</evidence>
<gene>
    <name evidence="19" type="primary">ND2</name>
</gene>
<comment type="catalytic activity">
    <reaction evidence="16 17">
        <text>a ubiquinone + NADH + 5 H(+)(in) = a ubiquinol + NAD(+) + 4 H(+)(out)</text>
        <dbReference type="Rhea" id="RHEA:29091"/>
        <dbReference type="Rhea" id="RHEA-COMP:9565"/>
        <dbReference type="Rhea" id="RHEA-COMP:9566"/>
        <dbReference type="ChEBI" id="CHEBI:15378"/>
        <dbReference type="ChEBI" id="CHEBI:16389"/>
        <dbReference type="ChEBI" id="CHEBI:17976"/>
        <dbReference type="ChEBI" id="CHEBI:57540"/>
        <dbReference type="ChEBI" id="CHEBI:57945"/>
        <dbReference type="EC" id="7.1.1.2"/>
    </reaction>
</comment>
<keyword evidence="8 17" id="KW-0999">Mitochondrion inner membrane</keyword>
<proteinExistence type="inferred from homology"/>
<dbReference type="Pfam" id="PF00361">
    <property type="entry name" value="Proton_antipo_M"/>
    <property type="match status" value="2"/>
</dbReference>
<dbReference type="InterPro" id="IPR001750">
    <property type="entry name" value="ND/Mrp_TM"/>
</dbReference>
<keyword evidence="7 17" id="KW-0812">Transmembrane</keyword>
<geneLocation type="mitochondrion" evidence="19"/>
<feature type="transmembrane region" description="Helical" evidence="17">
    <location>
        <begin position="134"/>
        <end position="155"/>
    </location>
</feature>
<comment type="function">
    <text evidence="17">Core subunit of the mitochondrial membrane respiratory chain NADH dehydrogenase (Complex I) which catalyzes electron transfer from NADH through the respiratory chain, using ubiquinone as an electron acceptor. Essential for the catalytic activity and assembly of complex I.</text>
</comment>
<evidence type="ECO:0000256" key="4">
    <source>
        <dbReference type="ARBA" id="ARBA00021008"/>
    </source>
</evidence>
<feature type="domain" description="NADH:quinone oxidoreductase/Mrp antiporter transmembrane" evidence="18">
    <location>
        <begin position="81"/>
        <end position="268"/>
    </location>
</feature>
<evidence type="ECO:0000256" key="15">
    <source>
        <dbReference type="ARBA" id="ARBA00023136"/>
    </source>
</evidence>
<keyword evidence="10 17" id="KW-0249">Electron transport</keyword>
<evidence type="ECO:0000256" key="1">
    <source>
        <dbReference type="ARBA" id="ARBA00004448"/>
    </source>
</evidence>
<reference evidence="19" key="1">
    <citation type="journal article" date="2009" name="Genetics">
        <title>Comparative mitochondrial genomics of freshwater mussels (Bivalvia: Unionoida) with doubly uniparental inheritance of mtDNA: gender-specific open reading frames and putative origins of replication.</title>
        <authorList>
            <person name="Breton S."/>
            <person name="Beaupre H.D."/>
            <person name="Stewart D.T."/>
            <person name="Piontkivska H."/>
            <person name="Karmakar M."/>
            <person name="Bogan A.E."/>
            <person name="Blier P.U."/>
            <person name="Hoeh W.R."/>
        </authorList>
    </citation>
    <scope>NUCLEOTIDE SEQUENCE</scope>
    <source>
        <strain evidence="19">H2465</strain>
    </source>
</reference>
<name>D2DW20_VENEL</name>
<evidence type="ECO:0000256" key="12">
    <source>
        <dbReference type="ARBA" id="ARBA00023027"/>
    </source>
</evidence>
<evidence type="ECO:0000256" key="7">
    <source>
        <dbReference type="ARBA" id="ARBA00022692"/>
    </source>
</evidence>
<feature type="domain" description="NADH:quinone oxidoreductase/Mrp antiporter transmembrane" evidence="18">
    <location>
        <begin position="23"/>
        <end position="80"/>
    </location>
</feature>
<protein>
    <recommendedName>
        <fullName evidence="4 17">NADH-ubiquinone oxidoreductase chain 2</fullName>
        <ecNumber evidence="3 17">7.1.1.2</ecNumber>
    </recommendedName>
</protein>
<accession>D2DW20</accession>
<dbReference type="EMBL" id="FJ809753">
    <property type="protein sequence ID" value="ACQ91050.1"/>
    <property type="molecule type" value="Genomic_DNA"/>
</dbReference>
<evidence type="ECO:0000256" key="13">
    <source>
        <dbReference type="ARBA" id="ARBA00023075"/>
    </source>
</evidence>
<feature type="transmembrane region" description="Helical" evidence="17">
    <location>
        <begin position="228"/>
        <end position="255"/>
    </location>
</feature>
<dbReference type="GO" id="GO:0008137">
    <property type="term" value="F:NADH dehydrogenase (ubiquinone) activity"/>
    <property type="evidence" value="ECO:0007669"/>
    <property type="project" value="UniProtKB-EC"/>
</dbReference>
<evidence type="ECO:0000259" key="18">
    <source>
        <dbReference type="Pfam" id="PF00361"/>
    </source>
</evidence>
<evidence type="ECO:0000256" key="6">
    <source>
        <dbReference type="ARBA" id="ARBA00022660"/>
    </source>
</evidence>
<keyword evidence="13 17" id="KW-0830">Ubiquinone</keyword>
<dbReference type="PRINTS" id="PR01436">
    <property type="entry name" value="NADHDHGNASE2"/>
</dbReference>
<feature type="transmembrane region" description="Helical" evidence="17">
    <location>
        <begin position="7"/>
        <end position="24"/>
    </location>
</feature>
<dbReference type="GO" id="GO:0006120">
    <property type="term" value="P:mitochondrial electron transport, NADH to ubiquinone"/>
    <property type="evidence" value="ECO:0007669"/>
    <property type="project" value="InterPro"/>
</dbReference>
<evidence type="ECO:0000256" key="16">
    <source>
        <dbReference type="ARBA" id="ARBA00049551"/>
    </source>
</evidence>
<feature type="transmembrane region" description="Helical" evidence="17">
    <location>
        <begin position="100"/>
        <end position="122"/>
    </location>
</feature>
<dbReference type="AlphaFoldDB" id="D2DW20"/>
<dbReference type="InterPro" id="IPR050175">
    <property type="entry name" value="Complex_I_Subunit_2"/>
</dbReference>
<evidence type="ECO:0000256" key="17">
    <source>
        <dbReference type="RuleBase" id="RU003403"/>
    </source>
</evidence>
<comment type="subcellular location">
    <subcellularLocation>
        <location evidence="1 17">Mitochondrion inner membrane</location>
        <topology evidence="1 17">Multi-pass membrane protein</topology>
    </subcellularLocation>
</comment>
<feature type="transmembrane region" description="Helical" evidence="17">
    <location>
        <begin position="261"/>
        <end position="282"/>
    </location>
</feature>
<organism evidence="19">
    <name type="scientific">Venustaconcha ellipsiformis</name>
    <name type="common">Ellipse</name>
    <name type="synonym">Actinonaias ellipsiformis</name>
    <dbReference type="NCBI Taxonomy" id="301928"/>
    <lineage>
        <taxon>Eukaryota</taxon>
        <taxon>Metazoa</taxon>
        <taxon>Spiralia</taxon>
        <taxon>Lophotrochozoa</taxon>
        <taxon>Mollusca</taxon>
        <taxon>Bivalvia</taxon>
        <taxon>Autobranchia</taxon>
        <taxon>Heteroconchia</taxon>
        <taxon>Palaeoheterodonta</taxon>
        <taxon>Unionida</taxon>
        <taxon>Unionoidea</taxon>
        <taxon>Unionidae</taxon>
        <taxon>Ambleminae</taxon>
        <taxon>Lampsilini</taxon>
        <taxon>Venustaconcha</taxon>
    </lineage>
</organism>
<evidence type="ECO:0000256" key="8">
    <source>
        <dbReference type="ARBA" id="ARBA00022792"/>
    </source>
</evidence>
<feature type="transmembrane region" description="Helical" evidence="17">
    <location>
        <begin position="59"/>
        <end position="80"/>
    </location>
</feature>